<feature type="domain" description="Uncharacterised" evidence="1">
    <location>
        <begin position="26"/>
        <end position="242"/>
    </location>
</feature>
<dbReference type="NCBIfam" id="TIGR03760">
    <property type="entry name" value="ICE_TraI_Pfluor"/>
    <property type="match status" value="1"/>
</dbReference>
<evidence type="ECO:0000259" key="2">
    <source>
        <dbReference type="Pfam" id="PF07515"/>
    </source>
</evidence>
<keyword evidence="4" id="KW-1185">Reference proteome</keyword>
<dbReference type="RefSeq" id="WP_193392314.1">
    <property type="nucleotide sequence ID" value="NZ_CAAAHY010000005.1"/>
</dbReference>
<dbReference type="SUPFAM" id="SSF46785">
    <property type="entry name" value="Winged helix' DNA-binding domain"/>
    <property type="match status" value="1"/>
</dbReference>
<reference evidence="3 4" key="1">
    <citation type="submission" date="2015-11" db="EMBL/GenBank/DDBJ databases">
        <title>Genomic analysis of 38 Legionella species identifies large and diverse effector repertoires.</title>
        <authorList>
            <person name="Burstein D."/>
            <person name="Amaro F."/>
            <person name="Zusman T."/>
            <person name="Lifshitz Z."/>
            <person name="Cohen O."/>
            <person name="Gilbert J.A."/>
            <person name="Pupko T."/>
            <person name="Shuman H.A."/>
            <person name="Segal G."/>
        </authorList>
    </citation>
    <scope>NUCLEOTIDE SEQUENCE [LARGE SCALE GENOMIC DNA]</scope>
    <source>
        <strain evidence="3 4">SE-32A-C8</strain>
    </source>
</reference>
<comment type="caution">
    <text evidence="3">The sequence shown here is derived from an EMBL/GenBank/DDBJ whole genome shotgun (WGS) entry which is preliminary data.</text>
</comment>
<gene>
    <name evidence="3" type="ORF">Lery_2748</name>
</gene>
<dbReference type="Gene3D" id="1.10.3210.40">
    <property type="match status" value="1"/>
</dbReference>
<dbReference type="EMBL" id="LNYA01000034">
    <property type="protein sequence ID" value="KTC94581.1"/>
    <property type="molecule type" value="Genomic_DNA"/>
</dbReference>
<evidence type="ECO:0000313" key="4">
    <source>
        <dbReference type="Proteomes" id="UP000054773"/>
    </source>
</evidence>
<keyword evidence="3" id="KW-0378">Hydrolase</keyword>
<dbReference type="PATRIC" id="fig|448.7.peg.2887"/>
<evidence type="ECO:0000259" key="1">
    <source>
        <dbReference type="Pfam" id="PF07514"/>
    </source>
</evidence>
<proteinExistence type="predicted"/>
<dbReference type="InterPro" id="IPR011093">
    <property type="entry name" value="TraI_2_C"/>
</dbReference>
<feature type="domain" description="Putative conjugal transfer nickase/helicase TraI C-terminal" evidence="2">
    <location>
        <begin position="279"/>
        <end position="380"/>
    </location>
</feature>
<dbReference type="InterPro" id="IPR022391">
    <property type="entry name" value="ICE_relaxase_PFGI-1"/>
</dbReference>
<keyword evidence="3" id="KW-0067">ATP-binding</keyword>
<accession>A0A0W0TH73</accession>
<dbReference type="Pfam" id="PF07514">
    <property type="entry name" value="TraI_2"/>
    <property type="match status" value="1"/>
</dbReference>
<dbReference type="InterPro" id="IPR036390">
    <property type="entry name" value="WH_DNA-bd_sf"/>
</dbReference>
<dbReference type="Pfam" id="PF07515">
    <property type="entry name" value="TraI_2_C"/>
    <property type="match status" value="1"/>
</dbReference>
<dbReference type="STRING" id="448.Lery_2748"/>
<keyword evidence="3" id="KW-0547">Nucleotide-binding</keyword>
<name>A0A0W0TH73_LEGER</name>
<dbReference type="Proteomes" id="UP000054773">
    <property type="component" value="Unassembled WGS sequence"/>
</dbReference>
<dbReference type="GO" id="GO:0004386">
    <property type="term" value="F:helicase activity"/>
    <property type="evidence" value="ECO:0007669"/>
    <property type="project" value="UniProtKB-KW"/>
</dbReference>
<dbReference type="AlphaFoldDB" id="A0A0W0TH73"/>
<protein>
    <submittedName>
        <fullName evidence="3">Putative helicase/relaxase</fullName>
    </submittedName>
</protein>
<dbReference type="InterPro" id="IPR011119">
    <property type="entry name" value="Unchr_helicase_relaxase_TraI"/>
</dbReference>
<evidence type="ECO:0000313" key="3">
    <source>
        <dbReference type="EMBL" id="KTC94581.1"/>
    </source>
</evidence>
<organism evidence="3 4">
    <name type="scientific">Legionella erythra</name>
    <dbReference type="NCBI Taxonomy" id="448"/>
    <lineage>
        <taxon>Bacteria</taxon>
        <taxon>Pseudomonadati</taxon>
        <taxon>Pseudomonadota</taxon>
        <taxon>Gammaproteobacteria</taxon>
        <taxon>Legionellales</taxon>
        <taxon>Legionellaceae</taxon>
        <taxon>Legionella</taxon>
    </lineage>
</organism>
<keyword evidence="3" id="KW-0347">Helicase</keyword>
<sequence>MFHRPGKKGKALKARPLKDMTRILAAEVLLAEEKRVSLLNQIKDALALDSTRLETLCQGLINNYVNHCQNLPETSNNYYSQPGGFLDHALNRTEAALNLFKQFLLLDNTSELSEEQKLWQYTLFSAALLQGIGKLQIDLKVELFDNNGLFLKQWNPLLESLALVGSHYTYEFLKESDVEFRRRLNLLLASRLMPAAGFAWIASNPTVLAIWLALLNEDHYAAGTLGAILIRADAIAIQRYFNQLIARNYGSRGGNRYGRVGTFAGGVPESISNMEQQLGLEFIQWLTKSLESGLIMINKAPLFMVPGGLLMSPEIFKWFVREHPEFKNWQAIQNGFLSLGLHRAGPDGQVISRFEQLNNQQMHSGIVFADYAIALPADVSVHSLQSGKVSTVSATEFIHQAQTNYQFISHAAPATTQTLHHLNAEGRWQAVIAASPQVKPGVLNGA</sequence>